<dbReference type="InterPro" id="IPR016169">
    <property type="entry name" value="FAD-bd_PCMH_sub2"/>
</dbReference>
<sequence>MADLSEDVSLIGSSEAGPRYWRDWNDDYGAPAPVARPRTPAALVEVVRRLSKLHIPMVAQGGMSGLAGGGAPEAGEVVVSTELLRQIEDVDVFSGTMTVQSGVTLQAVQEEAERHGLFYPVDLGSRGSCTLGGNIASNAGGNRVLQYGMTRASILGLEVVLPDGTLISRLSQVVKDNAGYDLKHIFIGSEGTLGIVTRAVLRLQPLPRERVTVALGCARLEQVLKALVAARRSFGPALTSFEVMWRDFHSFVTRELGIGRDPFNGDAEFVVILEISCFDSDADRDRARIEDALAHMSEDLGTDQVVIAQSLKDAAEIWRIRDASGEVARMLGEYLSFDISIPTSRLTHVLGVIEAGLQDIDPGLRKVTYGHLGDGNLHLLVACTAEFIEPVERLVYGAIAGIGGSISAEHGIGLSRRTALASALPRAEIEAMRRIKAALDPNNLFSPGRVLDMARALSH</sequence>
<evidence type="ECO:0000313" key="8">
    <source>
        <dbReference type="Proteomes" id="UP001596270"/>
    </source>
</evidence>
<dbReference type="SUPFAM" id="SSF56176">
    <property type="entry name" value="FAD-binding/transporter-associated domain-like"/>
    <property type="match status" value="1"/>
</dbReference>
<dbReference type="InterPro" id="IPR016166">
    <property type="entry name" value="FAD-bd_PCMH"/>
</dbReference>
<evidence type="ECO:0000256" key="3">
    <source>
        <dbReference type="ARBA" id="ARBA00022630"/>
    </source>
</evidence>
<dbReference type="InterPro" id="IPR004113">
    <property type="entry name" value="FAD-bd_oxidored_4_C"/>
</dbReference>
<dbReference type="SUPFAM" id="SSF55103">
    <property type="entry name" value="FAD-linked oxidases, C-terminal domain"/>
    <property type="match status" value="1"/>
</dbReference>
<dbReference type="InterPro" id="IPR016167">
    <property type="entry name" value="FAD-bd_PCMH_sub1"/>
</dbReference>
<evidence type="ECO:0000256" key="2">
    <source>
        <dbReference type="ARBA" id="ARBA00008000"/>
    </source>
</evidence>
<reference evidence="8" key="1">
    <citation type="journal article" date="2019" name="Int. J. Syst. Evol. Microbiol.">
        <title>The Global Catalogue of Microorganisms (GCM) 10K type strain sequencing project: providing services to taxonomists for standard genome sequencing and annotation.</title>
        <authorList>
            <consortium name="The Broad Institute Genomics Platform"/>
            <consortium name="The Broad Institute Genome Sequencing Center for Infectious Disease"/>
            <person name="Wu L."/>
            <person name="Ma J."/>
        </authorList>
    </citation>
    <scope>NUCLEOTIDE SEQUENCE [LARGE SCALE GENOMIC DNA]</scope>
    <source>
        <strain evidence="8">CCUG 39402</strain>
    </source>
</reference>
<dbReference type="Gene3D" id="1.10.45.10">
    <property type="entry name" value="Vanillyl-alcohol Oxidase, Chain A, domain 4"/>
    <property type="match status" value="1"/>
</dbReference>
<feature type="domain" description="FAD-binding PCMH-type" evidence="6">
    <location>
        <begin position="27"/>
        <end position="206"/>
    </location>
</feature>
<protein>
    <submittedName>
        <fullName evidence="7">FAD-binding oxidoreductase</fullName>
    </submittedName>
</protein>
<organism evidence="7 8">
    <name type="scientific">Polaromonas aquatica</name>
    <dbReference type="NCBI Taxonomy" id="332657"/>
    <lineage>
        <taxon>Bacteria</taxon>
        <taxon>Pseudomonadati</taxon>
        <taxon>Pseudomonadota</taxon>
        <taxon>Betaproteobacteria</taxon>
        <taxon>Burkholderiales</taxon>
        <taxon>Comamonadaceae</taxon>
        <taxon>Polaromonas</taxon>
    </lineage>
</organism>
<dbReference type="PANTHER" id="PTHR43716:SF1">
    <property type="entry name" value="D-2-HYDROXYGLUTARATE DEHYDROGENASE, MITOCHONDRIAL"/>
    <property type="match status" value="1"/>
</dbReference>
<comment type="cofactor">
    <cofactor evidence="1">
        <name>FAD</name>
        <dbReference type="ChEBI" id="CHEBI:57692"/>
    </cofactor>
</comment>
<dbReference type="EMBL" id="JBHSRS010000084">
    <property type="protein sequence ID" value="MFC6284492.1"/>
    <property type="molecule type" value="Genomic_DNA"/>
</dbReference>
<keyword evidence="8" id="KW-1185">Reference proteome</keyword>
<dbReference type="Gene3D" id="3.30.70.2740">
    <property type="match status" value="1"/>
</dbReference>
<evidence type="ECO:0000256" key="1">
    <source>
        <dbReference type="ARBA" id="ARBA00001974"/>
    </source>
</evidence>
<evidence type="ECO:0000256" key="4">
    <source>
        <dbReference type="ARBA" id="ARBA00022827"/>
    </source>
</evidence>
<dbReference type="InterPro" id="IPR051264">
    <property type="entry name" value="FAD-oxidored/transferase_4"/>
</dbReference>
<comment type="caution">
    <text evidence="7">The sequence shown here is derived from an EMBL/GenBank/DDBJ whole genome shotgun (WGS) entry which is preliminary data.</text>
</comment>
<evidence type="ECO:0000313" key="7">
    <source>
        <dbReference type="EMBL" id="MFC6284492.1"/>
    </source>
</evidence>
<dbReference type="PANTHER" id="PTHR43716">
    <property type="entry name" value="D-2-HYDROXYGLUTARATE DEHYDROGENASE, MITOCHONDRIAL"/>
    <property type="match status" value="1"/>
</dbReference>
<dbReference type="Pfam" id="PF02913">
    <property type="entry name" value="FAD-oxidase_C"/>
    <property type="match status" value="1"/>
</dbReference>
<dbReference type="RefSeq" id="WP_377415003.1">
    <property type="nucleotide sequence ID" value="NZ_JBHSRS010000084.1"/>
</dbReference>
<dbReference type="Gene3D" id="3.30.70.2190">
    <property type="match status" value="1"/>
</dbReference>
<evidence type="ECO:0000256" key="5">
    <source>
        <dbReference type="ARBA" id="ARBA00023002"/>
    </source>
</evidence>
<gene>
    <name evidence="7" type="ORF">ACFQND_24980</name>
</gene>
<dbReference type="Gene3D" id="3.30.465.10">
    <property type="match status" value="1"/>
</dbReference>
<keyword evidence="4" id="KW-0274">FAD</keyword>
<accession>A0ABW1U6E3</accession>
<proteinExistence type="inferred from homology"/>
<keyword evidence="3" id="KW-0285">Flavoprotein</keyword>
<dbReference type="InterPro" id="IPR006094">
    <property type="entry name" value="Oxid_FAD_bind_N"/>
</dbReference>
<dbReference type="Pfam" id="PF01565">
    <property type="entry name" value="FAD_binding_4"/>
    <property type="match status" value="1"/>
</dbReference>
<keyword evidence="5" id="KW-0560">Oxidoreductase</keyword>
<dbReference type="InterPro" id="IPR016171">
    <property type="entry name" value="Vanillyl_alc_oxidase_C-sub2"/>
</dbReference>
<dbReference type="Proteomes" id="UP001596270">
    <property type="component" value="Unassembled WGS sequence"/>
</dbReference>
<dbReference type="Gene3D" id="3.30.43.10">
    <property type="entry name" value="Uridine Diphospho-n-acetylenolpyruvylglucosamine Reductase, domain 2"/>
    <property type="match status" value="1"/>
</dbReference>
<evidence type="ECO:0000259" key="6">
    <source>
        <dbReference type="PROSITE" id="PS51387"/>
    </source>
</evidence>
<dbReference type="InterPro" id="IPR016164">
    <property type="entry name" value="FAD-linked_Oxase-like_C"/>
</dbReference>
<dbReference type="PROSITE" id="PS51387">
    <property type="entry name" value="FAD_PCMH"/>
    <property type="match status" value="1"/>
</dbReference>
<name>A0ABW1U6E3_9BURK</name>
<comment type="similarity">
    <text evidence="2">Belongs to the FAD-binding oxidoreductase/transferase type 4 family.</text>
</comment>
<dbReference type="InterPro" id="IPR036318">
    <property type="entry name" value="FAD-bd_PCMH-like_sf"/>
</dbReference>